<comment type="caution">
    <text evidence="1">The sequence shown here is derived from an EMBL/GenBank/DDBJ whole genome shotgun (WGS) entry which is preliminary data.</text>
</comment>
<reference evidence="1 2" key="1">
    <citation type="submission" date="2020-07" db="EMBL/GenBank/DDBJ databases">
        <title>Genomic Encyclopedia of Type Strains, Phase IV (KMG-V): Genome sequencing to study the core and pangenomes of soil and plant-associated prokaryotes.</title>
        <authorList>
            <person name="Whitman W."/>
        </authorList>
    </citation>
    <scope>NUCLEOTIDE SEQUENCE [LARGE SCALE GENOMIC DNA]</scope>
    <source>
        <strain evidence="1 2">A1</strain>
    </source>
</reference>
<sequence>MAAYKDLVDIAESNPEKKYYIYVTLNSRDYSKAWNTFIHTAVDIAHVLDKDKFAKNRLKDVGGIYESCLLQEDSIGTANKLYFLLDVDAKSQWLLNKVVDVLGTAIVVVRPTPNGYHAVLERSAGFERIQGLLHKYMSDDLFYNRITLHKDGLLFVRSVNMGDTHGIEIQ</sequence>
<dbReference type="EMBL" id="JACDUH010000003">
    <property type="protein sequence ID" value="MBA2851861.1"/>
    <property type="molecule type" value="Genomic_DNA"/>
</dbReference>
<dbReference type="RefSeq" id="WP_181501680.1">
    <property type="nucleotide sequence ID" value="NZ_JACDUH010000003.1"/>
</dbReference>
<organism evidence="1 2">
    <name type="scientific">Methanococcus maripaludis</name>
    <name type="common">Methanococcus deltae</name>
    <dbReference type="NCBI Taxonomy" id="39152"/>
    <lineage>
        <taxon>Archaea</taxon>
        <taxon>Methanobacteriati</taxon>
        <taxon>Methanobacteriota</taxon>
        <taxon>Methanomada group</taxon>
        <taxon>Methanococci</taxon>
        <taxon>Methanococcales</taxon>
        <taxon>Methanococcaceae</taxon>
        <taxon>Methanococcus</taxon>
    </lineage>
</organism>
<gene>
    <name evidence="1" type="ORF">HNP86_002020</name>
</gene>
<evidence type="ECO:0000313" key="1">
    <source>
        <dbReference type="EMBL" id="MBA2851861.1"/>
    </source>
</evidence>
<name>A0A7J9NX36_METMI</name>
<accession>A0A7J9NX36</accession>
<dbReference type="AlphaFoldDB" id="A0A7J9NX36"/>
<dbReference type="Proteomes" id="UP000564425">
    <property type="component" value="Unassembled WGS sequence"/>
</dbReference>
<proteinExistence type="predicted"/>
<evidence type="ECO:0000313" key="2">
    <source>
        <dbReference type="Proteomes" id="UP000564425"/>
    </source>
</evidence>
<protein>
    <submittedName>
        <fullName evidence="1">Uncharacterized protein</fullName>
    </submittedName>
</protein>